<feature type="domain" description="p-hydroxybenzoic acid efflux pump subunit AaeA-like beta-barrel" evidence="5">
    <location>
        <begin position="293"/>
        <end position="383"/>
    </location>
</feature>
<evidence type="ECO:0000259" key="5">
    <source>
        <dbReference type="Pfam" id="PF25963"/>
    </source>
</evidence>
<feature type="compositionally biased region" description="Polar residues" evidence="2">
    <location>
        <begin position="1"/>
        <end position="20"/>
    </location>
</feature>
<organism evidence="6 7">
    <name type="scientific">Rhizobium tubonense</name>
    <dbReference type="NCBI Taxonomy" id="484088"/>
    <lineage>
        <taxon>Bacteria</taxon>
        <taxon>Pseudomonadati</taxon>
        <taxon>Pseudomonadota</taxon>
        <taxon>Alphaproteobacteria</taxon>
        <taxon>Hyphomicrobiales</taxon>
        <taxon>Rhizobiaceae</taxon>
        <taxon>Rhizobium/Agrobacterium group</taxon>
        <taxon>Rhizobium</taxon>
    </lineage>
</organism>
<dbReference type="InterPro" id="IPR058633">
    <property type="entry name" value="EmrA/FarA_HH"/>
</dbReference>
<reference evidence="6 7" key="1">
    <citation type="journal article" date="2018" name="Sci. Rep.">
        <title>Rhizobium tumorigenes sp. nov., a novel plant tumorigenic bacterium isolated from cane gall tumors on thornless blackberry.</title>
        <authorList>
            <person name="Kuzmanovi N."/>
            <person name="Smalla K."/>
            <person name="Gronow S."/>
            <person name="PuBawska J."/>
        </authorList>
    </citation>
    <scope>NUCLEOTIDE SEQUENCE [LARGE SCALE GENOMIC DNA]</scope>
    <source>
        <strain evidence="6 7">CCBAU 85046</strain>
    </source>
</reference>
<dbReference type="Pfam" id="PF25963">
    <property type="entry name" value="Beta-barrel_AAEA"/>
    <property type="match status" value="1"/>
</dbReference>
<evidence type="ECO:0000256" key="3">
    <source>
        <dbReference type="SAM" id="Phobius"/>
    </source>
</evidence>
<evidence type="ECO:0000256" key="2">
    <source>
        <dbReference type="SAM" id="MobiDB-lite"/>
    </source>
</evidence>
<keyword evidence="3" id="KW-0812">Transmembrane</keyword>
<feature type="compositionally biased region" description="Low complexity" evidence="2">
    <location>
        <begin position="28"/>
        <end position="38"/>
    </location>
</feature>
<comment type="subcellular location">
    <subcellularLocation>
        <location evidence="1">Cell envelope</location>
    </subcellularLocation>
</comment>
<gene>
    <name evidence="6" type="ORF">CPY51_22110</name>
</gene>
<dbReference type="RefSeq" id="WP_111162407.1">
    <property type="nucleotide sequence ID" value="NZ_PCDP01000045.1"/>
</dbReference>
<dbReference type="EMBL" id="PCDP01000045">
    <property type="protein sequence ID" value="PZM10740.1"/>
    <property type="molecule type" value="Genomic_DNA"/>
</dbReference>
<keyword evidence="3" id="KW-1133">Transmembrane helix</keyword>
<keyword evidence="7" id="KW-1185">Reference proteome</keyword>
<dbReference type="AlphaFoldDB" id="A0A2W4EI28"/>
<dbReference type="PANTHER" id="PTHR30386:SF19">
    <property type="entry name" value="MULTIDRUG EXPORT PROTEIN EMRA-RELATED"/>
    <property type="match status" value="1"/>
</dbReference>
<dbReference type="GO" id="GO:0030313">
    <property type="term" value="C:cell envelope"/>
    <property type="evidence" value="ECO:0007669"/>
    <property type="project" value="UniProtKB-SubCell"/>
</dbReference>
<proteinExistence type="predicted"/>
<comment type="caution">
    <text evidence="6">The sequence shown here is derived from an EMBL/GenBank/DDBJ whole genome shotgun (WGS) entry which is preliminary data.</text>
</comment>
<feature type="domain" description="Multidrug export protein EmrA/FarA alpha-helical hairpin" evidence="4">
    <location>
        <begin position="134"/>
        <end position="253"/>
    </location>
</feature>
<keyword evidence="3" id="KW-0472">Membrane</keyword>
<accession>A0A2W4EI28</accession>
<sequence>MADSPSSIRIHANANTSEKNVAQEEVAEAPAANPTPAPATVGVATPVAAAVKPRKRRSPTRPILFALLPVALVVGGYYYVTGGQVMSTDNAYVQADMVGVSTDVSGLVASIDVHENELVKKGQVLFRLKPDTFQIALEGAQAQLGAARNQILNLKASYQLTLSQIAQAQADIPYFQTAFDRQQNLINSSVASKAAFDESKHNLDAALQKVDVAKAQAASTLAQIGGDVNQPVEQNPIYLQAKSTVDNAQRELDDTVVRASFDGIVTNVNALQVGAYLTAAQQGFSLVSANNLWIAASPKETELTYVKPGQTVDISVDTYPGIVWKGTVASISPASGSSFSLLPAQNTTGNWVKVVQRIPMRISIDDQAGKPPLRVGMSTVVGVNTGHARGLPDFIAKLLGRPDGKDHE</sequence>
<dbReference type="InterPro" id="IPR058634">
    <property type="entry name" value="AaeA-lik-b-barrel"/>
</dbReference>
<dbReference type="Pfam" id="PF25885">
    <property type="entry name" value="HH_EMRA"/>
    <property type="match status" value="1"/>
</dbReference>
<evidence type="ECO:0000313" key="7">
    <source>
        <dbReference type="Proteomes" id="UP000248925"/>
    </source>
</evidence>
<evidence type="ECO:0000313" key="6">
    <source>
        <dbReference type="EMBL" id="PZM10740.1"/>
    </source>
</evidence>
<dbReference type="InterPro" id="IPR050739">
    <property type="entry name" value="MFP"/>
</dbReference>
<evidence type="ECO:0000256" key="1">
    <source>
        <dbReference type="ARBA" id="ARBA00004196"/>
    </source>
</evidence>
<dbReference type="OrthoDB" id="9811754at2"/>
<protein>
    <submittedName>
        <fullName evidence="6">Hemolysin secretion protein D</fullName>
    </submittedName>
</protein>
<dbReference type="Proteomes" id="UP000248925">
    <property type="component" value="Unassembled WGS sequence"/>
</dbReference>
<dbReference type="GO" id="GO:0055085">
    <property type="term" value="P:transmembrane transport"/>
    <property type="evidence" value="ECO:0007669"/>
    <property type="project" value="InterPro"/>
</dbReference>
<dbReference type="Gene3D" id="2.40.50.100">
    <property type="match status" value="1"/>
</dbReference>
<name>A0A2W4EI28_9HYPH</name>
<feature type="transmembrane region" description="Helical" evidence="3">
    <location>
        <begin position="62"/>
        <end position="80"/>
    </location>
</feature>
<dbReference type="Gene3D" id="2.40.30.170">
    <property type="match status" value="1"/>
</dbReference>
<dbReference type="SUPFAM" id="SSF111369">
    <property type="entry name" value="HlyD-like secretion proteins"/>
    <property type="match status" value="1"/>
</dbReference>
<feature type="region of interest" description="Disordered" evidence="2">
    <location>
        <begin position="1"/>
        <end position="38"/>
    </location>
</feature>
<dbReference type="PANTHER" id="PTHR30386">
    <property type="entry name" value="MEMBRANE FUSION SUBUNIT OF EMRAB-TOLC MULTIDRUG EFFLUX PUMP"/>
    <property type="match status" value="1"/>
</dbReference>
<evidence type="ECO:0000259" key="4">
    <source>
        <dbReference type="Pfam" id="PF25885"/>
    </source>
</evidence>